<dbReference type="PROSITE" id="PS51808">
    <property type="entry name" value="CHCH"/>
    <property type="match status" value="1"/>
</dbReference>
<dbReference type="Proteomes" id="UP001595075">
    <property type="component" value="Unassembled WGS sequence"/>
</dbReference>
<proteinExistence type="inferred from homology"/>
<keyword evidence="4" id="KW-0496">Mitochondrion</keyword>
<organism evidence="6 7">
    <name type="scientific">Oculimacula yallundae</name>
    <dbReference type="NCBI Taxonomy" id="86028"/>
    <lineage>
        <taxon>Eukaryota</taxon>
        <taxon>Fungi</taxon>
        <taxon>Dikarya</taxon>
        <taxon>Ascomycota</taxon>
        <taxon>Pezizomycotina</taxon>
        <taxon>Leotiomycetes</taxon>
        <taxon>Helotiales</taxon>
        <taxon>Ploettnerulaceae</taxon>
        <taxon>Oculimacula</taxon>
    </lineage>
</organism>
<protein>
    <recommendedName>
        <fullName evidence="3">Cx9C motif-containing protein 4, mitochondrial</fullName>
    </recommendedName>
</protein>
<dbReference type="Pfam" id="PF08991">
    <property type="entry name" value="CMC4"/>
    <property type="match status" value="1"/>
</dbReference>
<dbReference type="PANTHER" id="PTHR15590:SF0">
    <property type="entry name" value="CX9C MOTIF-CONTAINING PROTEIN 4"/>
    <property type="match status" value="1"/>
</dbReference>
<gene>
    <name evidence="6" type="ORF">VTL71DRAFT_1522</name>
</gene>
<name>A0ABR4CAY7_9HELO</name>
<evidence type="ECO:0000256" key="4">
    <source>
        <dbReference type="ARBA" id="ARBA00023128"/>
    </source>
</evidence>
<accession>A0ABR4CAY7</accession>
<evidence type="ECO:0000256" key="1">
    <source>
        <dbReference type="ARBA" id="ARBA00004569"/>
    </source>
</evidence>
<evidence type="ECO:0000313" key="6">
    <source>
        <dbReference type="EMBL" id="KAL2067098.1"/>
    </source>
</evidence>
<dbReference type="SUPFAM" id="SSF47072">
    <property type="entry name" value="Cysteine alpha-hairpin motif"/>
    <property type="match status" value="1"/>
</dbReference>
<keyword evidence="7" id="KW-1185">Reference proteome</keyword>
<dbReference type="Gene3D" id="1.10.287.1130">
    <property type="entry name" value="CytochromE C oxidase copper chaperone"/>
    <property type="match status" value="1"/>
</dbReference>
<dbReference type="InterPro" id="IPR027179">
    <property type="entry name" value="CMC4"/>
</dbReference>
<evidence type="ECO:0000313" key="7">
    <source>
        <dbReference type="Proteomes" id="UP001595075"/>
    </source>
</evidence>
<comment type="subcellular location">
    <subcellularLocation>
        <location evidence="1">Mitochondrion intermembrane space</location>
    </subcellularLocation>
</comment>
<keyword evidence="5" id="KW-1015">Disulfide bond</keyword>
<reference evidence="6 7" key="1">
    <citation type="journal article" date="2024" name="Commun. Biol.">
        <title>Comparative genomic analysis of thermophilic fungi reveals convergent evolutionary adaptations and gene losses.</title>
        <authorList>
            <person name="Steindorff A.S."/>
            <person name="Aguilar-Pontes M.V."/>
            <person name="Robinson A.J."/>
            <person name="Andreopoulos B."/>
            <person name="LaButti K."/>
            <person name="Kuo A."/>
            <person name="Mondo S."/>
            <person name="Riley R."/>
            <person name="Otillar R."/>
            <person name="Haridas S."/>
            <person name="Lipzen A."/>
            <person name="Grimwood J."/>
            <person name="Schmutz J."/>
            <person name="Clum A."/>
            <person name="Reid I.D."/>
            <person name="Moisan M.C."/>
            <person name="Butler G."/>
            <person name="Nguyen T.T.M."/>
            <person name="Dewar K."/>
            <person name="Conant G."/>
            <person name="Drula E."/>
            <person name="Henrissat B."/>
            <person name="Hansel C."/>
            <person name="Singer S."/>
            <person name="Hutchinson M.I."/>
            <person name="de Vries R.P."/>
            <person name="Natvig D.O."/>
            <person name="Powell A.J."/>
            <person name="Tsang A."/>
            <person name="Grigoriev I.V."/>
        </authorList>
    </citation>
    <scope>NUCLEOTIDE SEQUENCE [LARGE SCALE GENOMIC DNA]</scope>
    <source>
        <strain evidence="6 7">CBS 494.80</strain>
    </source>
</reference>
<dbReference type="InterPro" id="IPR009069">
    <property type="entry name" value="Cys_alpha_HP_mot_SF"/>
</dbReference>
<dbReference type="PANTHER" id="PTHR15590">
    <property type="entry name" value="CX9C MOTIF-CONTAINING PROTEIN 4"/>
    <property type="match status" value="1"/>
</dbReference>
<evidence type="ECO:0000256" key="3">
    <source>
        <dbReference type="ARBA" id="ARBA00019406"/>
    </source>
</evidence>
<comment type="caution">
    <text evidence="6">The sequence shown here is derived from an EMBL/GenBank/DDBJ whole genome shotgun (WGS) entry which is preliminary data.</text>
</comment>
<dbReference type="EMBL" id="JAZHXI010000010">
    <property type="protein sequence ID" value="KAL2067098.1"/>
    <property type="molecule type" value="Genomic_DNA"/>
</dbReference>
<evidence type="ECO:0000256" key="5">
    <source>
        <dbReference type="ARBA" id="ARBA00023157"/>
    </source>
</evidence>
<evidence type="ECO:0000256" key="2">
    <source>
        <dbReference type="ARBA" id="ARBA00009858"/>
    </source>
</evidence>
<sequence>MASKDDLATDPPCHTRACSIQDCLAKNSYNEAKCRSQVDALYDCCNRFYERNGDEAKSVSCPKASLLRLKLKQRSEEKGAC</sequence>
<comment type="similarity">
    <text evidence="2">Belongs to the CMC4 family.</text>
</comment>